<dbReference type="PANTHER" id="PTHR48448">
    <property type="entry name" value="MUTL PROTEIN ISOFORM 1"/>
    <property type="match status" value="1"/>
</dbReference>
<evidence type="ECO:0000313" key="1">
    <source>
        <dbReference type="EMBL" id="KAF3457553.1"/>
    </source>
</evidence>
<dbReference type="InterPro" id="IPR016151">
    <property type="entry name" value="DNA_mismatch_repair_MutS_N"/>
</dbReference>
<dbReference type="SUPFAM" id="SSF55271">
    <property type="entry name" value="DNA repair protein MutS, domain I"/>
    <property type="match status" value="1"/>
</dbReference>
<accession>A0A8K0MTL9</accession>
<dbReference type="AlphaFoldDB" id="A0A8K0MTL9"/>
<dbReference type="OrthoDB" id="10252754at2759"/>
<keyword evidence="2" id="KW-1185">Reference proteome</keyword>
<evidence type="ECO:0000313" key="2">
    <source>
        <dbReference type="Proteomes" id="UP000796880"/>
    </source>
</evidence>
<comment type="caution">
    <text evidence="1">The sequence shown here is derived from an EMBL/GenBank/DDBJ whole genome shotgun (WGS) entry which is preliminary data.</text>
</comment>
<dbReference type="Proteomes" id="UP000796880">
    <property type="component" value="Unassembled WGS sequence"/>
</dbReference>
<gene>
    <name evidence="1" type="ORF">FNV43_RR02211</name>
</gene>
<reference evidence="1" key="1">
    <citation type="submission" date="2020-03" db="EMBL/GenBank/DDBJ databases">
        <title>A high-quality chromosome-level genome assembly of a woody plant with both climbing and erect habits, Rhamnella rubrinervis.</title>
        <authorList>
            <person name="Lu Z."/>
            <person name="Yang Y."/>
            <person name="Zhu X."/>
            <person name="Sun Y."/>
        </authorList>
    </citation>
    <scope>NUCLEOTIDE SEQUENCE</scope>
    <source>
        <strain evidence="1">BYM</strain>
        <tissue evidence="1">Leaf</tissue>
    </source>
</reference>
<dbReference type="GO" id="GO:0030983">
    <property type="term" value="F:mismatched DNA binding"/>
    <property type="evidence" value="ECO:0007669"/>
    <property type="project" value="InterPro"/>
</dbReference>
<dbReference type="GO" id="GO:0005524">
    <property type="term" value="F:ATP binding"/>
    <property type="evidence" value="ECO:0007669"/>
    <property type="project" value="InterPro"/>
</dbReference>
<dbReference type="EMBL" id="VOIH02000001">
    <property type="protein sequence ID" value="KAF3457553.1"/>
    <property type="molecule type" value="Genomic_DNA"/>
</dbReference>
<sequence length="174" mass="19718">MLACRKHLTVQLVKRLEYSNLLGLDVNLKSGSNLPLFFKVFQNVVSLSAKSLIDDLAKPKFPREVLLCRVGDFYEALGIDACILVEYRGLNPFGVMQRQKGVTLIWDLNSRQSMGHLIDERHAHHGRPSVFGHVGVDHDLHFPEQMPVIGMARIPVVIKSCFGRDHTEFHIHVI</sequence>
<dbReference type="PANTHER" id="PTHR48448:SF1">
    <property type="entry name" value="MUTL PROTEIN ISOFORM 1"/>
    <property type="match status" value="1"/>
</dbReference>
<dbReference type="GO" id="GO:0006298">
    <property type="term" value="P:mismatch repair"/>
    <property type="evidence" value="ECO:0007669"/>
    <property type="project" value="InterPro"/>
</dbReference>
<name>A0A8K0MTL9_9ROSA</name>
<dbReference type="InterPro" id="IPR053276">
    <property type="entry name" value="MtDNA_mismatch_repair_MutS"/>
</dbReference>
<protein>
    <submittedName>
        <fullName evidence="1">Uncharacterized protein</fullName>
    </submittedName>
</protein>
<organism evidence="1 2">
    <name type="scientific">Rhamnella rubrinervis</name>
    <dbReference type="NCBI Taxonomy" id="2594499"/>
    <lineage>
        <taxon>Eukaryota</taxon>
        <taxon>Viridiplantae</taxon>
        <taxon>Streptophyta</taxon>
        <taxon>Embryophyta</taxon>
        <taxon>Tracheophyta</taxon>
        <taxon>Spermatophyta</taxon>
        <taxon>Magnoliopsida</taxon>
        <taxon>eudicotyledons</taxon>
        <taxon>Gunneridae</taxon>
        <taxon>Pentapetalae</taxon>
        <taxon>rosids</taxon>
        <taxon>fabids</taxon>
        <taxon>Rosales</taxon>
        <taxon>Rhamnaceae</taxon>
        <taxon>rhamnoid group</taxon>
        <taxon>Rhamneae</taxon>
        <taxon>Rhamnella</taxon>
    </lineage>
</organism>
<proteinExistence type="predicted"/>